<dbReference type="GO" id="GO:0003735">
    <property type="term" value="F:structural constituent of ribosome"/>
    <property type="evidence" value="ECO:0007669"/>
    <property type="project" value="InterPro"/>
</dbReference>
<keyword evidence="3" id="KW-0687">Ribonucleoprotein</keyword>
<dbReference type="SUPFAM" id="SSF54427">
    <property type="entry name" value="NTF2-like"/>
    <property type="match status" value="1"/>
</dbReference>
<dbReference type="GO" id="GO:0005840">
    <property type="term" value="C:ribosome"/>
    <property type="evidence" value="ECO:0007669"/>
    <property type="project" value="UniProtKB-KW"/>
</dbReference>
<dbReference type="HOGENOM" id="CLU_888488_0_0_1"/>
<gene>
    <name evidence="5" type="ORF">BBAD15_g11596</name>
</gene>
<dbReference type="InterPro" id="IPR000271">
    <property type="entry name" value="Ribosomal_bL34"/>
</dbReference>
<organism evidence="5 6">
    <name type="scientific">Beauveria bassiana D1-5</name>
    <dbReference type="NCBI Taxonomy" id="1245745"/>
    <lineage>
        <taxon>Eukaryota</taxon>
        <taxon>Fungi</taxon>
        <taxon>Dikarya</taxon>
        <taxon>Ascomycota</taxon>
        <taxon>Pezizomycotina</taxon>
        <taxon>Sordariomycetes</taxon>
        <taxon>Hypocreomycetidae</taxon>
        <taxon>Hypocreales</taxon>
        <taxon>Cordycipitaceae</taxon>
        <taxon>Beauveria</taxon>
    </lineage>
</organism>
<evidence type="ECO:0000256" key="2">
    <source>
        <dbReference type="ARBA" id="ARBA00022980"/>
    </source>
</evidence>
<evidence type="ECO:0000259" key="4">
    <source>
        <dbReference type="PROSITE" id="PS50177"/>
    </source>
</evidence>
<comment type="similarity">
    <text evidence="1">Belongs to the bacterial ribosomal protein bL34 family.</text>
</comment>
<dbReference type="PROSITE" id="PS50177">
    <property type="entry name" value="NTF2_DOMAIN"/>
    <property type="match status" value="1"/>
</dbReference>
<dbReference type="Gene3D" id="3.10.450.50">
    <property type="match status" value="1"/>
</dbReference>
<proteinExistence type="inferred from homology"/>
<dbReference type="STRING" id="1245745.A0A0A2V6V1"/>
<protein>
    <recommendedName>
        <fullName evidence="4">NTF2 domain-containing protein</fullName>
    </recommendedName>
</protein>
<dbReference type="GO" id="GO:1990904">
    <property type="term" value="C:ribonucleoprotein complex"/>
    <property type="evidence" value="ECO:0007669"/>
    <property type="project" value="UniProtKB-KW"/>
</dbReference>
<sequence length="313" mass="34338">MSKSNLPDAYTEVQVSSEAADNFVNTYYQSINSKSNIQGFYVNSSPRYSIPADISINGQLVATPADYLKLVEAQGSGVHYEVESLDAHVMNPSFKFGMPDNVHDAAKAERNGSRMSFVVTAVGRVQFGKAKDAQQKMFNETFVLVPNWDAMARNPPRGVKKWLIMSQNFRALTPHPVRFLPQLSAVPSPSNSLNLQLTGQPVSTFTTLSPLRPSLYANPLRRPSAMTAFTPLLPSTTATATAVDVVAPWAISAHPALAGGASQIRCGPRNTMNGATRLVQKRRHGYLSRKRTRTGRAILKRRRQKGRAKLGCH</sequence>
<reference evidence="5 6" key="1">
    <citation type="submission" date="2012-10" db="EMBL/GenBank/DDBJ databases">
        <title>Genome sequencing and analysis of entomopathogenic fungi Beauveria bassiana D1-5.</title>
        <authorList>
            <person name="Li Q."/>
            <person name="Wang L."/>
            <person name="Zhang Z."/>
            <person name="Wang Q."/>
            <person name="Ren J."/>
            <person name="Wang M."/>
            <person name="Xu W."/>
            <person name="Wang J."/>
            <person name="Lu Y."/>
            <person name="Du Q."/>
            <person name="Sun Z."/>
        </authorList>
    </citation>
    <scope>NUCLEOTIDE SEQUENCE [LARGE SCALE GENOMIC DNA]</scope>
    <source>
        <strain evidence="5 6">D1-5</strain>
    </source>
</reference>
<dbReference type="InterPro" id="IPR032710">
    <property type="entry name" value="NTF2-like_dom_sf"/>
</dbReference>
<feature type="domain" description="NTF2" evidence="4">
    <location>
        <begin position="19"/>
        <end position="171"/>
    </location>
</feature>
<accession>A0A0A2V6V1</accession>
<dbReference type="InterPro" id="IPR018222">
    <property type="entry name" value="Nuclear_transport_factor_2_euk"/>
</dbReference>
<dbReference type="Proteomes" id="UP000030106">
    <property type="component" value="Unassembled WGS sequence"/>
</dbReference>
<dbReference type="Pfam" id="PF00468">
    <property type="entry name" value="Ribosomal_L34"/>
    <property type="match status" value="1"/>
</dbReference>
<dbReference type="EMBL" id="ANFO01001277">
    <property type="protein sequence ID" value="KGQ03188.1"/>
    <property type="molecule type" value="Genomic_DNA"/>
</dbReference>
<dbReference type="AlphaFoldDB" id="A0A0A2V6V1"/>
<dbReference type="Gene3D" id="1.10.287.3980">
    <property type="match status" value="1"/>
</dbReference>
<evidence type="ECO:0000313" key="5">
    <source>
        <dbReference type="EMBL" id="KGQ03188.1"/>
    </source>
</evidence>
<comment type="caution">
    <text evidence="5">The sequence shown here is derived from an EMBL/GenBank/DDBJ whole genome shotgun (WGS) entry which is preliminary data.</text>
</comment>
<dbReference type="OrthoDB" id="25408at2759"/>
<name>A0A0A2V6V1_BEABA</name>
<dbReference type="GO" id="GO:0006412">
    <property type="term" value="P:translation"/>
    <property type="evidence" value="ECO:0007669"/>
    <property type="project" value="InterPro"/>
</dbReference>
<evidence type="ECO:0000313" key="6">
    <source>
        <dbReference type="Proteomes" id="UP000030106"/>
    </source>
</evidence>
<keyword evidence="2" id="KW-0689">Ribosomal protein</keyword>
<evidence type="ECO:0000256" key="3">
    <source>
        <dbReference type="ARBA" id="ARBA00023274"/>
    </source>
</evidence>
<evidence type="ECO:0000256" key="1">
    <source>
        <dbReference type="ARBA" id="ARBA00010111"/>
    </source>
</evidence>
<dbReference type="eggNOG" id="ENOG502ST13">
    <property type="taxonomic scope" value="Eukaryota"/>
</dbReference>